<dbReference type="Proteomes" id="UP001208570">
    <property type="component" value="Unassembled WGS sequence"/>
</dbReference>
<evidence type="ECO:0000313" key="2">
    <source>
        <dbReference type="Proteomes" id="UP001208570"/>
    </source>
</evidence>
<comment type="caution">
    <text evidence="1">The sequence shown here is derived from an EMBL/GenBank/DDBJ whole genome shotgun (WGS) entry which is preliminary data.</text>
</comment>
<accession>A0AAD9MRF5</accession>
<reference evidence="1" key="1">
    <citation type="journal article" date="2023" name="Mol. Biol. Evol.">
        <title>Third-Generation Sequencing Reveals the Adaptive Role of the Epigenome in Three Deep-Sea Polychaetes.</title>
        <authorList>
            <person name="Perez M."/>
            <person name="Aroh O."/>
            <person name="Sun Y."/>
            <person name="Lan Y."/>
            <person name="Juniper S.K."/>
            <person name="Young C.R."/>
            <person name="Angers B."/>
            <person name="Qian P.Y."/>
        </authorList>
    </citation>
    <scope>NUCLEOTIDE SEQUENCE</scope>
    <source>
        <strain evidence="1">P08H-3</strain>
    </source>
</reference>
<keyword evidence="2" id="KW-1185">Reference proteome</keyword>
<organism evidence="1 2">
    <name type="scientific">Paralvinella palmiformis</name>
    <dbReference type="NCBI Taxonomy" id="53620"/>
    <lineage>
        <taxon>Eukaryota</taxon>
        <taxon>Metazoa</taxon>
        <taxon>Spiralia</taxon>
        <taxon>Lophotrochozoa</taxon>
        <taxon>Annelida</taxon>
        <taxon>Polychaeta</taxon>
        <taxon>Sedentaria</taxon>
        <taxon>Canalipalpata</taxon>
        <taxon>Terebellida</taxon>
        <taxon>Terebelliformia</taxon>
        <taxon>Alvinellidae</taxon>
        <taxon>Paralvinella</taxon>
    </lineage>
</organism>
<proteinExistence type="predicted"/>
<dbReference type="EMBL" id="JAODUP010001163">
    <property type="protein sequence ID" value="KAK2141101.1"/>
    <property type="molecule type" value="Genomic_DNA"/>
</dbReference>
<protein>
    <submittedName>
        <fullName evidence="1">Uncharacterized protein</fullName>
    </submittedName>
</protein>
<dbReference type="InterPro" id="IPR043502">
    <property type="entry name" value="DNA/RNA_pol_sf"/>
</dbReference>
<sequence>MKGLNSQPIECNASSSGVNAFTNQIDGVCHLGADIGHRGCGLRYPRRELVEKEIDRLESSGLLYQVNNSEWASPTVNVPELKRTIFSANGIQSIQNKVEAISKAPLPANLTEHQRFLGAEQYYASLASSTKPAEVFEWSLDSACKELFK</sequence>
<gene>
    <name evidence="1" type="ORF">LSH36_1163g00001</name>
</gene>
<name>A0AAD9MRF5_9ANNE</name>
<evidence type="ECO:0000313" key="1">
    <source>
        <dbReference type="EMBL" id="KAK2141101.1"/>
    </source>
</evidence>
<dbReference type="AlphaFoldDB" id="A0AAD9MRF5"/>
<dbReference type="SUPFAM" id="SSF56672">
    <property type="entry name" value="DNA/RNA polymerases"/>
    <property type="match status" value="1"/>
</dbReference>